<name>A0ABY5PBQ3_9ACTN</name>
<reference evidence="2" key="1">
    <citation type="submission" date="2021-11" db="EMBL/GenBank/DDBJ databases">
        <title>Cultivation dependent microbiological survey of springs from the worlds oldest radium mine currently devoted to the extraction of radon-saturated water.</title>
        <authorList>
            <person name="Kapinusova G."/>
            <person name="Smrhova T."/>
            <person name="Strejcek M."/>
            <person name="Suman J."/>
            <person name="Jani K."/>
            <person name="Pajer P."/>
            <person name="Uhlik O."/>
        </authorList>
    </citation>
    <scope>NUCLEOTIDE SEQUENCE [LARGE SCALE GENOMIC DNA]</scope>
    <source>
        <strain evidence="2">J379</strain>
    </source>
</reference>
<sequence>MKLQAYLTTTKDAKALKSMTFPCQYKAGDGSTVTGGGIQILRKVKISSAGSVSYRGKAKVSEGSSPQVVKDVTVNAKFANNRVKGTVTVKDSVCLPVTFNAKNFGVNPQG</sequence>
<dbReference type="RefSeq" id="WP_353862421.1">
    <property type="nucleotide sequence ID" value="NZ_CP088295.1"/>
</dbReference>
<dbReference type="EMBL" id="CP088295">
    <property type="protein sequence ID" value="UUY01880.1"/>
    <property type="molecule type" value="Genomic_DNA"/>
</dbReference>
<organism evidence="1 2">
    <name type="scientific">Svornostia abyssi</name>
    <dbReference type="NCBI Taxonomy" id="2898438"/>
    <lineage>
        <taxon>Bacteria</taxon>
        <taxon>Bacillati</taxon>
        <taxon>Actinomycetota</taxon>
        <taxon>Thermoleophilia</taxon>
        <taxon>Solirubrobacterales</taxon>
        <taxon>Baekduiaceae</taxon>
        <taxon>Svornostia</taxon>
    </lineage>
</organism>
<keyword evidence="2" id="KW-1185">Reference proteome</keyword>
<protein>
    <submittedName>
        <fullName evidence="1">Uncharacterized protein</fullName>
    </submittedName>
</protein>
<dbReference type="Proteomes" id="UP001058860">
    <property type="component" value="Chromosome"/>
</dbReference>
<evidence type="ECO:0000313" key="1">
    <source>
        <dbReference type="EMBL" id="UUY01880.1"/>
    </source>
</evidence>
<evidence type="ECO:0000313" key="2">
    <source>
        <dbReference type="Proteomes" id="UP001058860"/>
    </source>
</evidence>
<accession>A0ABY5PBQ3</accession>
<gene>
    <name evidence="1" type="ORF">LRS13_14225</name>
</gene>
<proteinExistence type="predicted"/>